<proteinExistence type="predicted"/>
<gene>
    <name evidence="3" type="ORF">G3I71_18265</name>
</gene>
<accession>A0A6B3BTV2</accession>
<dbReference type="GO" id="GO:0018169">
    <property type="term" value="F:ribosomal S6-glutamic acid ligase activity"/>
    <property type="evidence" value="ECO:0007669"/>
    <property type="project" value="TreeGrafter"/>
</dbReference>
<dbReference type="EMBL" id="JAAGLU010000014">
    <property type="protein sequence ID" value="NEC87732.1"/>
    <property type="molecule type" value="Genomic_DNA"/>
</dbReference>
<evidence type="ECO:0000259" key="2">
    <source>
        <dbReference type="PROSITE" id="PS50975"/>
    </source>
</evidence>
<dbReference type="GO" id="GO:0046872">
    <property type="term" value="F:metal ion binding"/>
    <property type="evidence" value="ECO:0007669"/>
    <property type="project" value="InterPro"/>
</dbReference>
<dbReference type="GO" id="GO:0009432">
    <property type="term" value="P:SOS response"/>
    <property type="evidence" value="ECO:0007669"/>
    <property type="project" value="TreeGrafter"/>
</dbReference>
<dbReference type="GO" id="GO:0005737">
    <property type="term" value="C:cytoplasm"/>
    <property type="evidence" value="ECO:0007669"/>
    <property type="project" value="TreeGrafter"/>
</dbReference>
<organism evidence="3">
    <name type="scientific">Streptomyces sp. SID12501</name>
    <dbReference type="NCBI Taxonomy" id="2706042"/>
    <lineage>
        <taxon>Bacteria</taxon>
        <taxon>Bacillati</taxon>
        <taxon>Actinomycetota</taxon>
        <taxon>Actinomycetes</taxon>
        <taxon>Kitasatosporales</taxon>
        <taxon>Streptomycetaceae</taxon>
        <taxon>Streptomyces</taxon>
    </lineage>
</organism>
<protein>
    <recommendedName>
        <fullName evidence="2">ATP-grasp domain-containing protein</fullName>
    </recommendedName>
</protein>
<dbReference type="RefSeq" id="WP_164315865.1">
    <property type="nucleotide sequence ID" value="NZ_JAAGLU010000014.1"/>
</dbReference>
<reference evidence="3" key="1">
    <citation type="submission" date="2020-01" db="EMBL/GenBank/DDBJ databases">
        <title>Insect and environment-associated Actinomycetes.</title>
        <authorList>
            <person name="Currrie C."/>
            <person name="Chevrette M."/>
            <person name="Carlson C."/>
            <person name="Stubbendieck R."/>
            <person name="Wendt-Pienkowski E."/>
        </authorList>
    </citation>
    <scope>NUCLEOTIDE SEQUENCE</scope>
    <source>
        <strain evidence="3">SID12501</strain>
    </source>
</reference>
<dbReference type="InterPro" id="IPR013651">
    <property type="entry name" value="ATP-grasp_RimK-type"/>
</dbReference>
<dbReference type="Gene3D" id="3.30.1490.20">
    <property type="entry name" value="ATP-grasp fold, A domain"/>
    <property type="match status" value="1"/>
</dbReference>
<dbReference type="SUPFAM" id="SSF56059">
    <property type="entry name" value="Glutathione synthetase ATP-binding domain-like"/>
    <property type="match status" value="1"/>
</dbReference>
<dbReference type="InterPro" id="IPR011761">
    <property type="entry name" value="ATP-grasp"/>
</dbReference>
<evidence type="ECO:0000313" key="3">
    <source>
        <dbReference type="EMBL" id="NEC87732.1"/>
    </source>
</evidence>
<evidence type="ECO:0000256" key="1">
    <source>
        <dbReference type="PROSITE-ProRule" id="PRU00409"/>
    </source>
</evidence>
<keyword evidence="1" id="KW-0547">Nucleotide-binding</keyword>
<feature type="domain" description="ATP-grasp" evidence="2">
    <location>
        <begin position="113"/>
        <end position="309"/>
    </location>
</feature>
<dbReference type="Pfam" id="PF08443">
    <property type="entry name" value="RimK"/>
    <property type="match status" value="1"/>
</dbReference>
<dbReference type="InterPro" id="IPR013815">
    <property type="entry name" value="ATP_grasp_subdomain_1"/>
</dbReference>
<dbReference type="GO" id="GO:0005524">
    <property type="term" value="F:ATP binding"/>
    <property type="evidence" value="ECO:0007669"/>
    <property type="project" value="UniProtKB-UniRule"/>
</dbReference>
<keyword evidence="1" id="KW-0067">ATP-binding</keyword>
<name>A0A6B3BTV2_9ACTN</name>
<dbReference type="AlphaFoldDB" id="A0A6B3BTV2"/>
<comment type="caution">
    <text evidence="3">The sequence shown here is derived from an EMBL/GenBank/DDBJ whole genome shotgun (WGS) entry which is preliminary data.</text>
</comment>
<dbReference type="PANTHER" id="PTHR21621:SF0">
    <property type="entry name" value="BETA-CITRYLGLUTAMATE SYNTHASE B-RELATED"/>
    <property type="match status" value="1"/>
</dbReference>
<dbReference type="Gene3D" id="3.30.470.20">
    <property type="entry name" value="ATP-grasp fold, B domain"/>
    <property type="match status" value="1"/>
</dbReference>
<dbReference type="PROSITE" id="PS50975">
    <property type="entry name" value="ATP_GRASP"/>
    <property type="match status" value="1"/>
</dbReference>
<sequence length="321" mass="35236">MLTKKPHLGIVSLSKHADTDAGVIDEGPYTYEHIVAEDVIWTPPAGRLDHGEFDYGRKALRERADAFLIHFGLSGDPLDTYLLSLSRALEEAGHPVLNSFEFTWTCGDKHFALERARGLGIPTPKTLLAKPTGKNVPDLVSTVEDKLSYPLVVKPRGTMKGFGVIKVTDRDLLVSTLQLYSASGMSCLVQEFIESGGREVRCFYAGGELLGIYDRRRDHSKFIGVATPRVGQGSDVTVSCLDTDLPEARELMSSCEKLLAGFTWDLAAIDWFGSEHGLVLNEINTVPGIYSIPEADRVIFHERVADAIQRRSSPSAHAPGR</sequence>
<dbReference type="PANTHER" id="PTHR21621">
    <property type="entry name" value="RIBOSOMAL PROTEIN S6 MODIFICATION PROTEIN"/>
    <property type="match status" value="1"/>
</dbReference>